<evidence type="ECO:0000313" key="3">
    <source>
        <dbReference type="Proteomes" id="UP001165120"/>
    </source>
</evidence>
<dbReference type="Proteomes" id="UP001165120">
    <property type="component" value="Unassembled WGS sequence"/>
</dbReference>
<dbReference type="EMBL" id="BSXN01004018">
    <property type="protein sequence ID" value="GME80395.1"/>
    <property type="molecule type" value="Genomic_DNA"/>
</dbReference>
<feature type="compositionally biased region" description="Low complexity" evidence="1">
    <location>
        <begin position="27"/>
        <end position="39"/>
    </location>
</feature>
<sequence length="172" mass="19287">MSKSPNNFGNYSNFTPQSPSTDKTLLKSPGKKSSSQAQKPQKKKSFMNIFKSNKKSKELIPEELNQEQQKQQSEPTIKNSGKHSPRFGHPSPALSQNSTGSFGHLKSKSFSSFENLISSNKKSSDNSSTFNMKTSTADLNEKKQKDNKKDNKKDKRKSFLSGWRRKSIGGIH</sequence>
<feature type="compositionally biased region" description="Low complexity" evidence="1">
    <location>
        <begin position="118"/>
        <end position="128"/>
    </location>
</feature>
<protein>
    <submittedName>
        <fullName evidence="2">Unnamed protein product</fullName>
    </submittedName>
</protein>
<feature type="region of interest" description="Disordered" evidence="1">
    <location>
        <begin position="1"/>
        <end position="106"/>
    </location>
</feature>
<evidence type="ECO:0000313" key="2">
    <source>
        <dbReference type="EMBL" id="GME80395.1"/>
    </source>
</evidence>
<feature type="compositionally biased region" description="Basic residues" evidence="1">
    <location>
        <begin position="154"/>
        <end position="172"/>
    </location>
</feature>
<feature type="compositionally biased region" description="Basic and acidic residues" evidence="1">
    <location>
        <begin position="139"/>
        <end position="153"/>
    </location>
</feature>
<dbReference type="AlphaFoldDB" id="A0A9W6WKK9"/>
<organism evidence="2 3">
    <name type="scientific">Candida boidinii</name>
    <name type="common">Yeast</name>
    <dbReference type="NCBI Taxonomy" id="5477"/>
    <lineage>
        <taxon>Eukaryota</taxon>
        <taxon>Fungi</taxon>
        <taxon>Dikarya</taxon>
        <taxon>Ascomycota</taxon>
        <taxon>Saccharomycotina</taxon>
        <taxon>Pichiomycetes</taxon>
        <taxon>Pichiales</taxon>
        <taxon>Pichiaceae</taxon>
        <taxon>Ogataea</taxon>
        <taxon>Ogataea/Candida clade</taxon>
    </lineage>
</organism>
<gene>
    <name evidence="2" type="ORF">Cboi02_000639400</name>
</gene>
<evidence type="ECO:0000256" key="1">
    <source>
        <dbReference type="SAM" id="MobiDB-lite"/>
    </source>
</evidence>
<accession>A0A9W6WKK9</accession>
<feature type="compositionally biased region" description="Polar residues" evidence="1">
    <location>
        <begin position="129"/>
        <end position="138"/>
    </location>
</feature>
<feature type="region of interest" description="Disordered" evidence="1">
    <location>
        <begin position="118"/>
        <end position="172"/>
    </location>
</feature>
<feature type="compositionally biased region" description="Polar residues" evidence="1">
    <location>
        <begin position="66"/>
        <end position="79"/>
    </location>
</feature>
<feature type="compositionally biased region" description="Polar residues" evidence="1">
    <location>
        <begin position="1"/>
        <end position="23"/>
    </location>
</feature>
<name>A0A9W6WKK9_CANBO</name>
<proteinExistence type="predicted"/>
<keyword evidence="3" id="KW-1185">Reference proteome</keyword>
<reference evidence="2" key="1">
    <citation type="submission" date="2023-04" db="EMBL/GenBank/DDBJ databases">
        <title>Candida boidinii NBRC 10035.</title>
        <authorList>
            <person name="Ichikawa N."/>
            <person name="Sato H."/>
            <person name="Tonouchi N."/>
        </authorList>
    </citation>
    <scope>NUCLEOTIDE SEQUENCE</scope>
    <source>
        <strain evidence="2">NBRC 10035</strain>
    </source>
</reference>
<comment type="caution">
    <text evidence="2">The sequence shown here is derived from an EMBL/GenBank/DDBJ whole genome shotgun (WGS) entry which is preliminary data.</text>
</comment>